<evidence type="ECO:0000256" key="1">
    <source>
        <dbReference type="SAM" id="MobiDB-lite"/>
    </source>
</evidence>
<feature type="compositionally biased region" description="Pro residues" evidence="1">
    <location>
        <begin position="490"/>
        <end position="505"/>
    </location>
</feature>
<dbReference type="Proteomes" id="UP001187343">
    <property type="component" value="Unassembled WGS sequence"/>
</dbReference>
<feature type="region of interest" description="Disordered" evidence="1">
    <location>
        <begin position="464"/>
        <end position="535"/>
    </location>
</feature>
<sequence length="535" mass="57779">MQRLFIEKQRYSPLSSLDLRHGQRSLPSRTQVQTRWVCVFTMPFLPCPSGCGFFLSQNDRHELCLQCLGRDHAEAAFGEGGCPACEDMPLSTLRSRVAFFTKRPRLASTATAARPSTSGYEAAAARVDEERESASVSPGNSPRPSRSVCLPVELSDDFENSSQYGLDWLFGAPAGEEEVSAASESGQPSEADALSEAPAAGAGSQSVADAEMAAMLERAAKAIGIEWKSPPHPERSRLDDWYLGNDRGSRPRSTPVPFFPEVHEELTKSWKAPFSARTRLSGSSSLTTLDGGPAKGYTEVPAVERAIAVHLCPQTAATWRDRPKLPSRACKASSALVGKAYAASGQAASALHAMAVLQVYQAKVLSELHEGVPKPELLQDLRSATDYALRATKVTAQALGRAMSTMVVQERHLWLNLAEMKDAEKVRFLDAPISQAGLFGDTVEEFAQQFSAVKKQTEAIKHILPRRAPPPGPAPPRQQPPPVSRRGRPPSRPTQGPPQAGPAPKPALRSSSRKKVAPLAQSQAAKNPRQASKRS</sequence>
<keyword evidence="3" id="KW-1185">Reference proteome</keyword>
<gene>
    <name evidence="2" type="ORF">Q8A67_017089</name>
</gene>
<feature type="region of interest" description="Disordered" evidence="1">
    <location>
        <begin position="110"/>
        <end position="147"/>
    </location>
</feature>
<protein>
    <submittedName>
        <fullName evidence="2">Uncharacterized protein</fullName>
    </submittedName>
</protein>
<evidence type="ECO:0000313" key="3">
    <source>
        <dbReference type="Proteomes" id="UP001187343"/>
    </source>
</evidence>
<organism evidence="2 3">
    <name type="scientific">Cirrhinus molitorella</name>
    <name type="common">mud carp</name>
    <dbReference type="NCBI Taxonomy" id="172907"/>
    <lineage>
        <taxon>Eukaryota</taxon>
        <taxon>Metazoa</taxon>
        <taxon>Chordata</taxon>
        <taxon>Craniata</taxon>
        <taxon>Vertebrata</taxon>
        <taxon>Euteleostomi</taxon>
        <taxon>Actinopterygii</taxon>
        <taxon>Neopterygii</taxon>
        <taxon>Teleostei</taxon>
        <taxon>Ostariophysi</taxon>
        <taxon>Cypriniformes</taxon>
        <taxon>Cyprinidae</taxon>
        <taxon>Labeoninae</taxon>
        <taxon>Labeonini</taxon>
        <taxon>Cirrhinus</taxon>
    </lineage>
</organism>
<feature type="compositionally biased region" description="Low complexity" evidence="1">
    <location>
        <begin position="110"/>
        <end position="125"/>
    </location>
</feature>
<name>A0AA88PAF7_9TELE</name>
<dbReference type="EMBL" id="JAUYZG010000017">
    <property type="protein sequence ID" value="KAK2883452.1"/>
    <property type="molecule type" value="Genomic_DNA"/>
</dbReference>
<feature type="compositionally biased region" description="Pro residues" evidence="1">
    <location>
        <begin position="467"/>
        <end position="483"/>
    </location>
</feature>
<feature type="region of interest" description="Disordered" evidence="1">
    <location>
        <begin position="176"/>
        <end position="206"/>
    </location>
</feature>
<comment type="caution">
    <text evidence="2">The sequence shown here is derived from an EMBL/GenBank/DDBJ whole genome shotgun (WGS) entry which is preliminary data.</text>
</comment>
<dbReference type="Gene3D" id="1.10.287.3160">
    <property type="match status" value="1"/>
</dbReference>
<dbReference type="AlphaFoldDB" id="A0AA88PAF7"/>
<proteinExistence type="predicted"/>
<reference evidence="2" key="1">
    <citation type="submission" date="2023-08" db="EMBL/GenBank/DDBJ databases">
        <title>Chromosome-level Genome Assembly of mud carp (Cirrhinus molitorella).</title>
        <authorList>
            <person name="Liu H."/>
        </authorList>
    </citation>
    <scope>NUCLEOTIDE SEQUENCE</scope>
    <source>
        <strain evidence="2">Prfri</strain>
        <tissue evidence="2">Muscle</tissue>
    </source>
</reference>
<accession>A0AA88PAF7</accession>
<evidence type="ECO:0000313" key="2">
    <source>
        <dbReference type="EMBL" id="KAK2883452.1"/>
    </source>
</evidence>